<evidence type="ECO:0000256" key="7">
    <source>
        <dbReference type="SAM" id="MobiDB-lite"/>
    </source>
</evidence>
<comment type="caution">
    <text evidence="9">The sequence shown here is derived from an EMBL/GenBank/DDBJ whole genome shotgun (WGS) entry which is preliminary data.</text>
</comment>
<evidence type="ECO:0000256" key="3">
    <source>
        <dbReference type="ARBA" id="ARBA00022475"/>
    </source>
</evidence>
<comment type="subcellular location">
    <subcellularLocation>
        <location evidence="1">Cell membrane</location>
        <topology evidence="1">Multi-pass membrane protein</topology>
    </subcellularLocation>
</comment>
<dbReference type="Proteomes" id="UP000294887">
    <property type="component" value="Unassembled WGS sequence"/>
</dbReference>
<dbReference type="AlphaFoldDB" id="A0A4R1F508"/>
<keyword evidence="3" id="KW-1003">Cell membrane</keyword>
<evidence type="ECO:0000313" key="9">
    <source>
        <dbReference type="EMBL" id="TCJ87684.1"/>
    </source>
</evidence>
<feature type="transmembrane region" description="Helical" evidence="8">
    <location>
        <begin position="334"/>
        <end position="361"/>
    </location>
</feature>
<accession>A0A4R1F508</accession>
<keyword evidence="10" id="KW-1185">Reference proteome</keyword>
<organism evidence="9 10">
    <name type="scientific">Cocleimonas flava</name>
    <dbReference type="NCBI Taxonomy" id="634765"/>
    <lineage>
        <taxon>Bacteria</taxon>
        <taxon>Pseudomonadati</taxon>
        <taxon>Pseudomonadota</taxon>
        <taxon>Gammaproteobacteria</taxon>
        <taxon>Thiotrichales</taxon>
        <taxon>Thiotrichaceae</taxon>
        <taxon>Cocleimonas</taxon>
    </lineage>
</organism>
<evidence type="ECO:0000256" key="4">
    <source>
        <dbReference type="ARBA" id="ARBA00022692"/>
    </source>
</evidence>
<keyword evidence="5 8" id="KW-1133">Transmembrane helix</keyword>
<dbReference type="InterPro" id="IPR005524">
    <property type="entry name" value="DUF318"/>
</dbReference>
<evidence type="ECO:0000256" key="5">
    <source>
        <dbReference type="ARBA" id="ARBA00022989"/>
    </source>
</evidence>
<evidence type="ECO:0000256" key="6">
    <source>
        <dbReference type="ARBA" id="ARBA00023136"/>
    </source>
</evidence>
<evidence type="ECO:0000313" key="10">
    <source>
        <dbReference type="Proteomes" id="UP000294887"/>
    </source>
</evidence>
<reference evidence="9 10" key="1">
    <citation type="submission" date="2019-03" db="EMBL/GenBank/DDBJ databases">
        <title>Genomic Encyclopedia of Type Strains, Phase IV (KMG-IV): sequencing the most valuable type-strain genomes for metagenomic binning, comparative biology and taxonomic classification.</title>
        <authorList>
            <person name="Goeker M."/>
        </authorList>
    </citation>
    <scope>NUCLEOTIDE SEQUENCE [LARGE SCALE GENOMIC DNA]</scope>
    <source>
        <strain evidence="9 10">DSM 24830</strain>
    </source>
</reference>
<dbReference type="Pfam" id="PF03773">
    <property type="entry name" value="ArsP_1"/>
    <property type="match status" value="1"/>
</dbReference>
<keyword evidence="6 8" id="KW-0472">Membrane</keyword>
<gene>
    <name evidence="9" type="ORF">EV695_2197</name>
</gene>
<feature type="region of interest" description="Disordered" evidence="7">
    <location>
        <begin position="182"/>
        <end position="208"/>
    </location>
</feature>
<evidence type="ECO:0000256" key="1">
    <source>
        <dbReference type="ARBA" id="ARBA00004651"/>
    </source>
</evidence>
<feature type="compositionally biased region" description="Basic and acidic residues" evidence="7">
    <location>
        <begin position="190"/>
        <end position="200"/>
    </location>
</feature>
<proteinExistence type="inferred from homology"/>
<feature type="transmembrane region" description="Helical" evidence="8">
    <location>
        <begin position="240"/>
        <end position="264"/>
    </location>
</feature>
<evidence type="ECO:0008006" key="11">
    <source>
        <dbReference type="Google" id="ProtNLM"/>
    </source>
</evidence>
<feature type="transmembrane region" description="Helical" evidence="8">
    <location>
        <begin position="373"/>
        <end position="391"/>
    </location>
</feature>
<dbReference type="RefSeq" id="WP_131905942.1">
    <property type="nucleotide sequence ID" value="NZ_BAAAFU010000004.1"/>
</dbReference>
<name>A0A4R1F508_9GAMM</name>
<dbReference type="GO" id="GO:0005886">
    <property type="term" value="C:plasma membrane"/>
    <property type="evidence" value="ECO:0007669"/>
    <property type="project" value="UniProtKB-SubCell"/>
</dbReference>
<dbReference type="EMBL" id="SMFQ01000003">
    <property type="protein sequence ID" value="TCJ87684.1"/>
    <property type="molecule type" value="Genomic_DNA"/>
</dbReference>
<dbReference type="InterPro" id="IPR052923">
    <property type="entry name" value="UPF0718"/>
</dbReference>
<dbReference type="OrthoDB" id="9810876at2"/>
<feature type="transmembrane region" description="Helical" evidence="8">
    <location>
        <begin position="52"/>
        <end position="71"/>
    </location>
</feature>
<dbReference type="PANTHER" id="PTHR34184">
    <property type="entry name" value="UPF0718 PROTEIN YCGR"/>
    <property type="match status" value="1"/>
</dbReference>
<dbReference type="PANTHER" id="PTHR34184:SF4">
    <property type="entry name" value="UPF0718 PROTEIN YCGR"/>
    <property type="match status" value="1"/>
</dbReference>
<comment type="similarity">
    <text evidence="2">Belongs to the UPF0718 family.</text>
</comment>
<protein>
    <recommendedName>
        <fullName evidence="11">Permease</fullName>
    </recommendedName>
</protein>
<sequence>MEFLNNLLELCLEAAPWLVLGLVIGGLIKALIPTSLLQKHLSGNSAPSIVKAALFGAPLPLCSCGVIPAALGLRRAGASKSATVSFLVATPETGIDSVSVSYALLGPFMAIVRPIAAIISAITAGLLVGKAEENESHMAASIATTSSAEASCCGSEKSEKVVAKVSCCGGSEAVSKPVEKTTSCCSSSDEASKPPKEIKSCCDSSNGSSNEIPMESHPDSFIHKAWNGVVYSFTELFDKVLFWLVIGLVFAALVQTFVPVTFLAEWGSGLPAMLLMLVVGIPMYVCATASTPIAAGLLLAGVSPGTAMVFLMAGPATNISTLGVIGKELGRRSLIAYLSGVTIVALITGFLVDYLISAFNIDVQGQISHSHDMVPAVIAWASLLLLVGVVLKLKLGKSHPWKTQTS</sequence>
<feature type="transmembrane region" description="Helical" evidence="8">
    <location>
        <begin position="108"/>
        <end position="128"/>
    </location>
</feature>
<keyword evidence="4 8" id="KW-0812">Transmembrane</keyword>
<evidence type="ECO:0000256" key="8">
    <source>
        <dbReference type="SAM" id="Phobius"/>
    </source>
</evidence>
<feature type="transmembrane region" description="Helical" evidence="8">
    <location>
        <begin position="14"/>
        <end position="32"/>
    </location>
</feature>
<evidence type="ECO:0000256" key="2">
    <source>
        <dbReference type="ARBA" id="ARBA00006386"/>
    </source>
</evidence>
<dbReference type="NCBIfam" id="NF033936">
    <property type="entry name" value="CuZnOut_SO0444"/>
    <property type="match status" value="1"/>
</dbReference>